<comment type="caution">
    <text evidence="1">The sequence shown here is derived from an EMBL/GenBank/DDBJ whole genome shotgun (WGS) entry which is preliminary data.</text>
</comment>
<evidence type="ECO:0008006" key="3">
    <source>
        <dbReference type="Google" id="ProtNLM"/>
    </source>
</evidence>
<sequence>MDEDLISYAAREAGVSDAEARAALAGLAGLIARHAEPGRVKDLFAARPQVEALARSPEAAPKKAGGLFGGVMRSAGGVSGRAMSEAMGLMQALEKQGVGKDALKRLARAAEAWSRQQPGEEPLRPALESIPGVGGLIAGR</sequence>
<protein>
    <recommendedName>
        <fullName evidence="3">DUF2267 domain-containing protein</fullName>
    </recommendedName>
</protein>
<proteinExistence type="predicted"/>
<evidence type="ECO:0000313" key="1">
    <source>
        <dbReference type="EMBL" id="MDO1559246.1"/>
    </source>
</evidence>
<keyword evidence="2" id="KW-1185">Reference proteome</keyword>
<dbReference type="RefSeq" id="WP_302109682.1">
    <property type="nucleotide sequence ID" value="NZ_JAUKTR010000003.1"/>
</dbReference>
<dbReference type="EMBL" id="JAUKTR010000003">
    <property type="protein sequence ID" value="MDO1559246.1"/>
    <property type="molecule type" value="Genomic_DNA"/>
</dbReference>
<dbReference type="Proteomes" id="UP001169063">
    <property type="component" value="Unassembled WGS sequence"/>
</dbReference>
<reference evidence="1" key="1">
    <citation type="submission" date="2023-07" db="EMBL/GenBank/DDBJ databases">
        <title>Brevundimonas soil sp. nov., isolated from the soil of chemical plant.</title>
        <authorList>
            <person name="Wu N."/>
        </authorList>
    </citation>
    <scope>NUCLEOTIDE SEQUENCE</scope>
    <source>
        <strain evidence="1">XZ-24</strain>
    </source>
</reference>
<name>A0ABT8SLJ0_9CAUL</name>
<gene>
    <name evidence="1" type="ORF">Q0812_07380</name>
</gene>
<evidence type="ECO:0000313" key="2">
    <source>
        <dbReference type="Proteomes" id="UP001169063"/>
    </source>
</evidence>
<organism evidence="1 2">
    <name type="scientific">Peiella sedimenti</name>
    <dbReference type="NCBI Taxonomy" id="3061083"/>
    <lineage>
        <taxon>Bacteria</taxon>
        <taxon>Pseudomonadati</taxon>
        <taxon>Pseudomonadota</taxon>
        <taxon>Alphaproteobacteria</taxon>
        <taxon>Caulobacterales</taxon>
        <taxon>Caulobacteraceae</taxon>
        <taxon>Peiella</taxon>
    </lineage>
</organism>
<accession>A0ABT8SLJ0</accession>